<reference evidence="2" key="1">
    <citation type="journal article" date="2013" name="Environ. Microbiol.">
        <title>Microbiota from the distal guts of lean and obese adolescents exhibit partial functional redundancy besides clear differences in community structure.</title>
        <authorList>
            <person name="Ferrer M."/>
            <person name="Ruiz A."/>
            <person name="Lanza F."/>
            <person name="Haange S.B."/>
            <person name="Oberbach A."/>
            <person name="Till H."/>
            <person name="Bargiela R."/>
            <person name="Campoy C."/>
            <person name="Segura M.T."/>
            <person name="Richter M."/>
            <person name="von Bergen M."/>
            <person name="Seifert J."/>
            <person name="Suarez A."/>
        </authorList>
    </citation>
    <scope>NUCLEOTIDE SEQUENCE</scope>
</reference>
<comment type="caution">
    <text evidence="2">The sequence shown here is derived from an EMBL/GenBank/DDBJ whole genome shotgun (WGS) entry which is preliminary data.</text>
</comment>
<keyword evidence="1" id="KW-0812">Transmembrane</keyword>
<dbReference type="EMBL" id="AJWZ01002261">
    <property type="protein sequence ID" value="EKC71439.1"/>
    <property type="molecule type" value="Genomic_DNA"/>
</dbReference>
<dbReference type="AlphaFoldDB" id="K1TUT9"/>
<keyword evidence="1" id="KW-1133">Transmembrane helix</keyword>
<name>K1TUT9_9ZZZZ</name>
<dbReference type="Gene3D" id="1.10.1760.20">
    <property type="match status" value="1"/>
</dbReference>
<proteinExistence type="predicted"/>
<feature type="non-terminal residue" evidence="2">
    <location>
        <position position="129"/>
    </location>
</feature>
<gene>
    <name evidence="2" type="ORF">OBE_03397</name>
</gene>
<feature type="transmembrane region" description="Helical" evidence="1">
    <location>
        <begin position="65"/>
        <end position="85"/>
    </location>
</feature>
<keyword evidence="1" id="KW-0472">Membrane</keyword>
<accession>K1TUT9</accession>
<protein>
    <recommendedName>
        <fullName evidence="3">ECF transporter S component</fullName>
    </recommendedName>
</protein>
<feature type="transmembrane region" description="Helical" evidence="1">
    <location>
        <begin position="35"/>
        <end position="53"/>
    </location>
</feature>
<evidence type="ECO:0000313" key="2">
    <source>
        <dbReference type="EMBL" id="EKC71439.1"/>
    </source>
</evidence>
<sequence length="129" mass="14191">MSHRLTRRTWAALGILLVAIPALMAVFVCVWDERKYYLTSLLLVGLMFVPFVLRFEGRRPQARELVLLATMTALAVAGRAAFYWLPQCKPVCAIVILTAVAFTPEAGFVTGAAAGLISNFFFGQGPWTP</sequence>
<organism evidence="2">
    <name type="scientific">human gut metagenome</name>
    <dbReference type="NCBI Taxonomy" id="408170"/>
    <lineage>
        <taxon>unclassified sequences</taxon>
        <taxon>metagenomes</taxon>
        <taxon>organismal metagenomes</taxon>
    </lineage>
</organism>
<evidence type="ECO:0008006" key="3">
    <source>
        <dbReference type="Google" id="ProtNLM"/>
    </source>
</evidence>
<evidence type="ECO:0000256" key="1">
    <source>
        <dbReference type="SAM" id="Phobius"/>
    </source>
</evidence>